<dbReference type="Proteomes" id="UP000077069">
    <property type="component" value="Unassembled WGS sequence"/>
</dbReference>
<accession>A0A177CX17</accession>
<dbReference type="OrthoDB" id="2684236at2759"/>
<proteinExistence type="predicted"/>
<dbReference type="GeneID" id="28765880"/>
<evidence type="ECO:0000313" key="2">
    <source>
        <dbReference type="EMBL" id="OAG12095.1"/>
    </source>
</evidence>
<evidence type="ECO:0000256" key="1">
    <source>
        <dbReference type="SAM" id="MobiDB-lite"/>
    </source>
</evidence>
<reference evidence="2 3" key="1">
    <citation type="submission" date="2016-05" db="EMBL/GenBank/DDBJ databases">
        <title>Comparative analysis of secretome profiles of manganese(II)-oxidizing ascomycete fungi.</title>
        <authorList>
            <consortium name="DOE Joint Genome Institute"/>
            <person name="Zeiner C.A."/>
            <person name="Purvine S.O."/>
            <person name="Zink E.M."/>
            <person name="Wu S."/>
            <person name="Pasa-Tolic L."/>
            <person name="Chaput D.L."/>
            <person name="Haridas S."/>
            <person name="Grigoriev I.V."/>
            <person name="Santelli C.M."/>
            <person name="Hansel C.M."/>
        </authorList>
    </citation>
    <scope>NUCLEOTIDE SEQUENCE [LARGE SCALE GENOMIC DNA]</scope>
    <source>
        <strain evidence="2 3">AP3s5-JAC2a</strain>
    </source>
</reference>
<name>A0A177CX17_9PLEO</name>
<dbReference type="InParanoid" id="A0A177CX17"/>
<evidence type="ECO:0000313" key="3">
    <source>
        <dbReference type="Proteomes" id="UP000077069"/>
    </source>
</evidence>
<gene>
    <name evidence="2" type="ORF">CC84DRAFT_1211701</name>
</gene>
<organism evidence="2 3">
    <name type="scientific">Paraphaeosphaeria sporulosa</name>
    <dbReference type="NCBI Taxonomy" id="1460663"/>
    <lineage>
        <taxon>Eukaryota</taxon>
        <taxon>Fungi</taxon>
        <taxon>Dikarya</taxon>
        <taxon>Ascomycota</taxon>
        <taxon>Pezizomycotina</taxon>
        <taxon>Dothideomycetes</taxon>
        <taxon>Pleosporomycetidae</taxon>
        <taxon>Pleosporales</taxon>
        <taxon>Massarineae</taxon>
        <taxon>Didymosphaeriaceae</taxon>
        <taxon>Paraphaeosphaeria</taxon>
    </lineage>
</organism>
<feature type="region of interest" description="Disordered" evidence="1">
    <location>
        <begin position="45"/>
        <end position="71"/>
    </location>
</feature>
<feature type="region of interest" description="Disordered" evidence="1">
    <location>
        <begin position="118"/>
        <end position="144"/>
    </location>
</feature>
<dbReference type="RefSeq" id="XP_018042460.1">
    <property type="nucleotide sequence ID" value="XM_018182394.1"/>
</dbReference>
<keyword evidence="3" id="KW-1185">Reference proteome</keyword>
<feature type="compositionally biased region" description="Low complexity" evidence="1">
    <location>
        <begin position="119"/>
        <end position="138"/>
    </location>
</feature>
<sequence length="144" mass="15994">MPPMGEYDAAPPPYTSHSITAAAADDSILDRCEWSSAKNLELPTATQLQYVPPRTRQQDRGPQDAEPLPYWDNSSPFVLNLIGEPALTREMVKTDWLHSLSLTAIMHRSVLKYHRSLCPPSTSTSPSTRTSSPQNPTTNIFSLK</sequence>
<dbReference type="EMBL" id="KV441548">
    <property type="protein sequence ID" value="OAG12095.1"/>
    <property type="molecule type" value="Genomic_DNA"/>
</dbReference>
<protein>
    <submittedName>
        <fullName evidence="2">Uncharacterized protein</fullName>
    </submittedName>
</protein>
<dbReference type="AlphaFoldDB" id="A0A177CX17"/>